<dbReference type="eggNOG" id="COG1729">
    <property type="taxonomic scope" value="Bacteria"/>
</dbReference>
<keyword evidence="3" id="KW-1185">Reference proteome</keyword>
<name>L7U835_MYXSD</name>
<dbReference type="EMBL" id="CP004025">
    <property type="protein sequence ID" value="AGC44283.1"/>
    <property type="molecule type" value="Genomic_DNA"/>
</dbReference>
<dbReference type="HOGENOM" id="CLU_575845_0_0_7"/>
<dbReference type="RefSeq" id="WP_015348544.1">
    <property type="nucleotide sequence ID" value="NC_020126.1"/>
</dbReference>
<dbReference type="Proteomes" id="UP000011131">
    <property type="component" value="Chromosome"/>
</dbReference>
<dbReference type="KEGG" id="msd:MYSTI_02967"/>
<organism evidence="2 3">
    <name type="scientific">Myxococcus stipitatus (strain DSM 14675 / JCM 12634 / Mx s8)</name>
    <dbReference type="NCBI Taxonomy" id="1278073"/>
    <lineage>
        <taxon>Bacteria</taxon>
        <taxon>Pseudomonadati</taxon>
        <taxon>Myxococcota</taxon>
        <taxon>Myxococcia</taxon>
        <taxon>Myxococcales</taxon>
        <taxon>Cystobacterineae</taxon>
        <taxon>Myxococcaceae</taxon>
        <taxon>Myxococcus</taxon>
    </lineage>
</organism>
<reference evidence="2 3" key="1">
    <citation type="journal article" date="2013" name="Genome Announc.">
        <title>Complete genome sequence of Myxococcus stipitatus strain DSM 14675, a fruiting myxobacterium.</title>
        <authorList>
            <person name="Huntley S."/>
            <person name="Kneip S."/>
            <person name="Treuner-Lange A."/>
            <person name="Sogaard-Andersen L."/>
        </authorList>
    </citation>
    <scope>NUCLEOTIDE SEQUENCE [LARGE SCALE GENOMIC DNA]</scope>
    <source>
        <strain evidence="3">DSM 14675 / JCM 12634 / Mx s8</strain>
    </source>
</reference>
<feature type="transmembrane region" description="Helical" evidence="1">
    <location>
        <begin position="246"/>
        <end position="270"/>
    </location>
</feature>
<dbReference type="OrthoDB" id="5498433at2"/>
<dbReference type="Gene3D" id="1.25.40.10">
    <property type="entry name" value="Tetratricopeptide repeat domain"/>
    <property type="match status" value="1"/>
</dbReference>
<keyword evidence="1" id="KW-0812">Transmembrane</keyword>
<gene>
    <name evidence="2" type="ordered locus">MYSTI_02967</name>
</gene>
<dbReference type="AlphaFoldDB" id="L7U835"/>
<keyword evidence="1" id="KW-0472">Membrane</keyword>
<feature type="transmembrane region" description="Helical" evidence="1">
    <location>
        <begin position="77"/>
        <end position="98"/>
    </location>
</feature>
<feature type="transmembrane region" description="Helical" evidence="1">
    <location>
        <begin position="171"/>
        <end position="189"/>
    </location>
</feature>
<evidence type="ECO:0000313" key="2">
    <source>
        <dbReference type="EMBL" id="AGC44283.1"/>
    </source>
</evidence>
<accession>L7U835</accession>
<dbReference type="PATRIC" id="fig|1278073.3.peg.3022"/>
<dbReference type="InterPro" id="IPR011990">
    <property type="entry name" value="TPR-like_helical_dom_sf"/>
</dbReference>
<feature type="transmembrane region" description="Helical" evidence="1">
    <location>
        <begin position="201"/>
        <end position="221"/>
    </location>
</feature>
<keyword evidence="1" id="KW-1133">Transmembrane helix</keyword>
<feature type="transmembrane region" description="Helical" evidence="1">
    <location>
        <begin position="277"/>
        <end position="304"/>
    </location>
</feature>
<evidence type="ECO:0000313" key="3">
    <source>
        <dbReference type="Proteomes" id="UP000011131"/>
    </source>
</evidence>
<evidence type="ECO:0008006" key="4">
    <source>
        <dbReference type="Google" id="ProtNLM"/>
    </source>
</evidence>
<dbReference type="STRING" id="1278073.MYSTI_02967"/>
<evidence type="ECO:0000256" key="1">
    <source>
        <dbReference type="SAM" id="Phobius"/>
    </source>
</evidence>
<feature type="transmembrane region" description="Helical" evidence="1">
    <location>
        <begin position="104"/>
        <end position="126"/>
    </location>
</feature>
<sequence>MPSPTAVICQTHRSALAGWRCLACQATLCPECAVGQRIQTVELVRCGLCGGDAEVLRIHRGVVPLAHRLKRAWRYPFSLPAVQLVLALGAFLAVLGGLATMVPVFIRLPVLLFYAGTFWATFFALVRESARGDTSLDIPEFTELGRDVLVPGLRGVLVFLVASLPALAFALVAYSGVSAAVDVFSWFILWRIPPELLRDGVFWLLVGLGALWLPAGLLLVASHQPPWQLLNPRLAFSVVRGLGSDYWVGTAALAGLVPVHLAAHVLAAAVRTLKFPLVPYVLAECITLVVPLLAAHILGLLLFVRGDQVGYGEPREYLEPLLGGTRPVRDAPPLVGHMAMDAAAQGVVLEAVDKEAAFDGALGNLTTAMEARNIPLALSTYAELEQFPAMRVPAALHLFIGQAAAVEENFPLAVSALERAADVAPDEETAPRALVLLARVLGERMNETARAEEVYRYVQHRYPDTAAARFASKHARYEPE</sequence>
<proteinExistence type="predicted"/>
<protein>
    <recommendedName>
        <fullName evidence="4">B box-type domain-containing protein</fullName>
    </recommendedName>
</protein>